<protein>
    <recommendedName>
        <fullName evidence="3">Helix-turn-helix domain-containing protein</fullName>
    </recommendedName>
</protein>
<organism evidence="1 2">
    <name type="scientific">Sulfidibacter corallicola</name>
    <dbReference type="NCBI Taxonomy" id="2818388"/>
    <lineage>
        <taxon>Bacteria</taxon>
        <taxon>Pseudomonadati</taxon>
        <taxon>Acidobacteriota</taxon>
        <taxon>Holophagae</taxon>
        <taxon>Acanthopleuribacterales</taxon>
        <taxon>Acanthopleuribacteraceae</taxon>
        <taxon>Sulfidibacter</taxon>
    </lineage>
</organism>
<dbReference type="KEGG" id="scor:J3U87_34300"/>
<name>A0A8A4TL51_SULCO</name>
<accession>A0A8A4TL51</accession>
<gene>
    <name evidence="1" type="ORF">J3U87_34300</name>
</gene>
<evidence type="ECO:0000313" key="1">
    <source>
        <dbReference type="EMBL" id="QTD50686.1"/>
    </source>
</evidence>
<proteinExistence type="predicted"/>
<dbReference type="RefSeq" id="WP_237380591.1">
    <property type="nucleotide sequence ID" value="NZ_CP071793.1"/>
</dbReference>
<evidence type="ECO:0008006" key="3">
    <source>
        <dbReference type="Google" id="ProtNLM"/>
    </source>
</evidence>
<reference evidence="1" key="1">
    <citation type="submission" date="2021-03" db="EMBL/GenBank/DDBJ databases">
        <title>Acanthopleuribacteraceae sp. M133.</title>
        <authorList>
            <person name="Wang G."/>
        </authorList>
    </citation>
    <scope>NUCLEOTIDE SEQUENCE</scope>
    <source>
        <strain evidence="1">M133</strain>
    </source>
</reference>
<keyword evidence="2" id="KW-1185">Reference proteome</keyword>
<sequence length="129" mass="15307">MKIETNYVLKNIMVNAILKARILSTPEELDALIDTTLEQFQRANTSQDELLTERQVSKRWPFLDVRKLRNMRYLERGPTYYKFGGGRNGRIFYKPSDIEKWIAEHEQLEPMLKRELQTKVNHSLAQVRP</sequence>
<dbReference type="EMBL" id="CP071793">
    <property type="protein sequence ID" value="QTD50686.1"/>
    <property type="molecule type" value="Genomic_DNA"/>
</dbReference>
<dbReference type="Proteomes" id="UP000663929">
    <property type="component" value="Chromosome"/>
</dbReference>
<dbReference type="AlphaFoldDB" id="A0A8A4TL51"/>
<evidence type="ECO:0000313" key="2">
    <source>
        <dbReference type="Proteomes" id="UP000663929"/>
    </source>
</evidence>